<evidence type="ECO:0000256" key="14">
    <source>
        <dbReference type="SAM" id="Phobius"/>
    </source>
</evidence>
<dbReference type="AlphaFoldDB" id="A0AAN6WQR5"/>
<keyword evidence="6 15" id="KW-0732">Signal</keyword>
<keyword evidence="8 14" id="KW-0472">Membrane</keyword>
<evidence type="ECO:0000256" key="7">
    <source>
        <dbReference type="ARBA" id="ARBA00022801"/>
    </source>
</evidence>
<dbReference type="Proteomes" id="UP001302126">
    <property type="component" value="Unassembled WGS sequence"/>
</dbReference>
<dbReference type="GO" id="GO:0005975">
    <property type="term" value="P:carbohydrate metabolic process"/>
    <property type="evidence" value="ECO:0007669"/>
    <property type="project" value="InterPro"/>
</dbReference>
<evidence type="ECO:0000256" key="4">
    <source>
        <dbReference type="ARBA" id="ARBA00022676"/>
    </source>
</evidence>
<dbReference type="GO" id="GO:0016020">
    <property type="term" value="C:membrane"/>
    <property type="evidence" value="ECO:0007669"/>
    <property type="project" value="UniProtKB-SubCell"/>
</dbReference>
<name>A0AAN6WQR5_9PEZI</name>
<feature type="transmembrane region" description="Helical" evidence="14">
    <location>
        <begin position="306"/>
        <end position="328"/>
    </location>
</feature>
<evidence type="ECO:0000256" key="15">
    <source>
        <dbReference type="SAM" id="SignalP"/>
    </source>
</evidence>
<keyword evidence="11" id="KW-0961">Cell wall biogenesis/degradation</keyword>
<accession>A0AAN6WQR5</accession>
<evidence type="ECO:0000256" key="13">
    <source>
        <dbReference type="SAM" id="MobiDB-lite"/>
    </source>
</evidence>
<evidence type="ECO:0000256" key="9">
    <source>
        <dbReference type="ARBA" id="ARBA00023180"/>
    </source>
</evidence>
<evidence type="ECO:0000256" key="12">
    <source>
        <dbReference type="ARBA" id="ARBA00038074"/>
    </source>
</evidence>
<evidence type="ECO:0000256" key="8">
    <source>
        <dbReference type="ARBA" id="ARBA00023136"/>
    </source>
</evidence>
<dbReference type="Pfam" id="PF00722">
    <property type="entry name" value="Glyco_hydro_16"/>
    <property type="match status" value="1"/>
</dbReference>
<comment type="catalytic activity">
    <reaction evidence="1">
        <text>Random endo-hydrolysis of N-acetyl-beta-D-glucosaminide (1-&gt;4)-beta-linkages in chitin and chitodextrins.</text>
        <dbReference type="EC" id="3.2.1.14"/>
    </reaction>
</comment>
<feature type="compositionally biased region" description="Low complexity" evidence="13">
    <location>
        <begin position="427"/>
        <end position="436"/>
    </location>
</feature>
<reference evidence="17" key="1">
    <citation type="journal article" date="2023" name="Mol. Phylogenet. Evol.">
        <title>Genome-scale phylogeny and comparative genomics of the fungal order Sordariales.</title>
        <authorList>
            <person name="Hensen N."/>
            <person name="Bonometti L."/>
            <person name="Westerberg I."/>
            <person name="Brannstrom I.O."/>
            <person name="Guillou S."/>
            <person name="Cros-Aarteil S."/>
            <person name="Calhoun S."/>
            <person name="Haridas S."/>
            <person name="Kuo A."/>
            <person name="Mondo S."/>
            <person name="Pangilinan J."/>
            <person name="Riley R."/>
            <person name="LaButti K."/>
            <person name="Andreopoulos B."/>
            <person name="Lipzen A."/>
            <person name="Chen C."/>
            <person name="Yan M."/>
            <person name="Daum C."/>
            <person name="Ng V."/>
            <person name="Clum A."/>
            <person name="Steindorff A."/>
            <person name="Ohm R.A."/>
            <person name="Martin F."/>
            <person name="Silar P."/>
            <person name="Natvig D.O."/>
            <person name="Lalanne C."/>
            <person name="Gautier V."/>
            <person name="Ament-Velasquez S.L."/>
            <person name="Kruys A."/>
            <person name="Hutchinson M.I."/>
            <person name="Powell A.J."/>
            <person name="Barry K."/>
            <person name="Miller A.N."/>
            <person name="Grigoriev I.V."/>
            <person name="Debuchy R."/>
            <person name="Gladieux P."/>
            <person name="Hiltunen Thoren M."/>
            <person name="Johannesson H."/>
        </authorList>
    </citation>
    <scope>NUCLEOTIDE SEQUENCE</scope>
    <source>
        <strain evidence="17">PSN309</strain>
    </source>
</reference>
<evidence type="ECO:0000256" key="6">
    <source>
        <dbReference type="ARBA" id="ARBA00022729"/>
    </source>
</evidence>
<evidence type="ECO:0000313" key="17">
    <source>
        <dbReference type="EMBL" id="KAK4186344.1"/>
    </source>
</evidence>
<comment type="similarity">
    <text evidence="12">Belongs to the glycosyl hydrolase 16 family. CRH1 subfamily.</text>
</comment>
<dbReference type="SUPFAM" id="SSF49899">
    <property type="entry name" value="Concanavalin A-like lectins/glucanases"/>
    <property type="match status" value="1"/>
</dbReference>
<feature type="compositionally biased region" description="Pro residues" evidence="13">
    <location>
        <begin position="487"/>
        <end position="498"/>
    </location>
</feature>
<evidence type="ECO:0000256" key="5">
    <source>
        <dbReference type="ARBA" id="ARBA00022679"/>
    </source>
</evidence>
<proteinExistence type="inferred from homology"/>
<evidence type="ECO:0000259" key="16">
    <source>
        <dbReference type="PROSITE" id="PS51762"/>
    </source>
</evidence>
<dbReference type="GO" id="GO:0016757">
    <property type="term" value="F:glycosyltransferase activity"/>
    <property type="evidence" value="ECO:0007669"/>
    <property type="project" value="UniProtKB-KW"/>
</dbReference>
<keyword evidence="14" id="KW-1133">Transmembrane helix</keyword>
<reference evidence="17" key="2">
    <citation type="submission" date="2023-05" db="EMBL/GenBank/DDBJ databases">
        <authorList>
            <consortium name="Lawrence Berkeley National Laboratory"/>
            <person name="Steindorff A."/>
            <person name="Hensen N."/>
            <person name="Bonometti L."/>
            <person name="Westerberg I."/>
            <person name="Brannstrom I.O."/>
            <person name="Guillou S."/>
            <person name="Cros-Aarteil S."/>
            <person name="Calhoun S."/>
            <person name="Haridas S."/>
            <person name="Kuo A."/>
            <person name="Mondo S."/>
            <person name="Pangilinan J."/>
            <person name="Riley R."/>
            <person name="Labutti K."/>
            <person name="Andreopoulos B."/>
            <person name="Lipzen A."/>
            <person name="Chen C."/>
            <person name="Yanf M."/>
            <person name="Daum C."/>
            <person name="Ng V."/>
            <person name="Clum A."/>
            <person name="Ohm R."/>
            <person name="Martin F."/>
            <person name="Silar P."/>
            <person name="Natvig D."/>
            <person name="Lalanne C."/>
            <person name="Gautier V."/>
            <person name="Ament-Velasquez S.L."/>
            <person name="Kruys A."/>
            <person name="Hutchinson M.I."/>
            <person name="Powell A.J."/>
            <person name="Barry K."/>
            <person name="Miller A.N."/>
            <person name="Grigoriev I.V."/>
            <person name="Debuchy R."/>
            <person name="Gladieux P."/>
            <person name="Thoren M.H."/>
            <person name="Johannesson H."/>
        </authorList>
    </citation>
    <scope>NUCLEOTIDE SEQUENCE</scope>
    <source>
        <strain evidence="17">PSN309</strain>
    </source>
</reference>
<dbReference type="PANTHER" id="PTHR10963">
    <property type="entry name" value="GLYCOSYL HYDROLASE-RELATED"/>
    <property type="match status" value="1"/>
</dbReference>
<dbReference type="InterPro" id="IPR050546">
    <property type="entry name" value="Glycosyl_Hydrlase_16"/>
</dbReference>
<evidence type="ECO:0000256" key="11">
    <source>
        <dbReference type="ARBA" id="ARBA00023316"/>
    </source>
</evidence>
<keyword evidence="18" id="KW-1185">Reference proteome</keyword>
<evidence type="ECO:0000313" key="18">
    <source>
        <dbReference type="Proteomes" id="UP001302126"/>
    </source>
</evidence>
<keyword evidence="7 17" id="KW-0378">Hydrolase</keyword>
<dbReference type="GO" id="GO:0009277">
    <property type="term" value="C:fungal-type cell wall"/>
    <property type="evidence" value="ECO:0007669"/>
    <property type="project" value="TreeGrafter"/>
</dbReference>
<evidence type="ECO:0000256" key="10">
    <source>
        <dbReference type="ARBA" id="ARBA00023295"/>
    </source>
</evidence>
<dbReference type="CDD" id="cd02183">
    <property type="entry name" value="GH16_fungal_CRH1_transglycosylase"/>
    <property type="match status" value="1"/>
</dbReference>
<feature type="compositionally biased region" description="Polar residues" evidence="13">
    <location>
        <begin position="446"/>
        <end position="468"/>
    </location>
</feature>
<dbReference type="GO" id="GO:0031505">
    <property type="term" value="P:fungal-type cell wall organization"/>
    <property type="evidence" value="ECO:0007669"/>
    <property type="project" value="TreeGrafter"/>
</dbReference>
<dbReference type="PROSITE" id="PS51762">
    <property type="entry name" value="GH16_2"/>
    <property type="match status" value="1"/>
</dbReference>
<dbReference type="GO" id="GO:0008843">
    <property type="term" value="F:endochitinase activity"/>
    <property type="evidence" value="ECO:0007669"/>
    <property type="project" value="UniProtKB-EC"/>
</dbReference>
<gene>
    <name evidence="17" type="ORF">QBC35DRAFT_273131</name>
</gene>
<keyword evidence="9" id="KW-0325">Glycoprotein</keyword>
<keyword evidence="4" id="KW-0328">Glycosyltransferase</keyword>
<dbReference type="InterPro" id="IPR013320">
    <property type="entry name" value="ConA-like_dom_sf"/>
</dbReference>
<evidence type="ECO:0000256" key="1">
    <source>
        <dbReference type="ARBA" id="ARBA00000822"/>
    </source>
</evidence>
<feature type="chain" id="PRO_5042978977" description="chitinase" evidence="15">
    <location>
        <begin position="27"/>
        <end position="586"/>
    </location>
</feature>
<evidence type="ECO:0000256" key="2">
    <source>
        <dbReference type="ARBA" id="ARBA00004370"/>
    </source>
</evidence>
<sequence length="586" mass="63514">MWLPRSLQSPALALLAGSFLFSNIAAQVTTDCFPMNQTCPPNPALGIEHNFVFNSTPRWEMWENTASPPKYDPVDGATFSITKQGESSTVRSKFYIFWGRVELWLKTSHGTGIISSFMMLSDNLDEIDWEFFGGNNTIAQSNYFGKNTPDFTNAGYHDIGANTQADYHNYTIVWTKDAMDFYVDNKKYRTLTPGQAEKDGKDLYPQTPMRLYLSLWAGGDPSLPEGTREWAGGTTDYGQGPFHMYVKNMMVTDFSSGKEYEYGDKSGSWQSIKIVEGNSTVNEIINAPPEKTMNDKWNELPNTAKIAIYASGAAVGAALLAAALIYCIKQRRRGVREAAAAEARAEAERLEMERFRKNGVNPDAFTSNAHEYNASEMRTDGLSDKAGYNIPPSPSNEKYGTGDMAVAAAAGAGAGAAAAVPLLRNNGPGSPRSPTSPRVPTPDPQTNPFSPQYGRIQNTGSPAPSPQFNPHEGMRSPSGSMYGQSMSPPPHQPLPHPPTRSMTGGSGQMRMASPGPQQAPHGFDFGPGIQRSATTSPGPNAPLAHPQPQRSFTNPASGYGQPPQLQQPPPGGNQGYWDGGNNGGYR</sequence>
<dbReference type="PANTHER" id="PTHR10963:SF27">
    <property type="entry name" value="GLYCOSIDASE-RELATED"/>
    <property type="match status" value="1"/>
</dbReference>
<feature type="region of interest" description="Disordered" evidence="13">
    <location>
        <begin position="421"/>
        <end position="586"/>
    </location>
</feature>
<keyword evidence="10" id="KW-0326">Glycosidase</keyword>
<keyword evidence="5" id="KW-0808">Transferase</keyword>
<evidence type="ECO:0000256" key="3">
    <source>
        <dbReference type="ARBA" id="ARBA00012729"/>
    </source>
</evidence>
<dbReference type="EMBL" id="MU864426">
    <property type="protein sequence ID" value="KAK4186344.1"/>
    <property type="molecule type" value="Genomic_DNA"/>
</dbReference>
<feature type="signal peptide" evidence="15">
    <location>
        <begin position="1"/>
        <end position="26"/>
    </location>
</feature>
<feature type="compositionally biased region" description="Polar residues" evidence="13">
    <location>
        <begin position="477"/>
        <end position="486"/>
    </location>
</feature>
<comment type="caution">
    <text evidence="17">The sequence shown here is derived from an EMBL/GenBank/DDBJ whole genome shotgun (WGS) entry which is preliminary data.</text>
</comment>
<dbReference type="InterPro" id="IPR000757">
    <property type="entry name" value="Beta-glucanase-like"/>
</dbReference>
<protein>
    <recommendedName>
        <fullName evidence="3">chitinase</fullName>
        <ecNumber evidence="3">3.2.1.14</ecNumber>
    </recommendedName>
</protein>
<keyword evidence="14" id="KW-0812">Transmembrane</keyword>
<comment type="subcellular location">
    <subcellularLocation>
        <location evidence="2">Membrane</location>
    </subcellularLocation>
</comment>
<dbReference type="Gene3D" id="2.60.120.200">
    <property type="match status" value="1"/>
</dbReference>
<dbReference type="EC" id="3.2.1.14" evidence="3"/>
<feature type="compositionally biased region" description="Gly residues" evidence="13">
    <location>
        <begin position="572"/>
        <end position="586"/>
    </location>
</feature>
<organism evidence="17 18">
    <name type="scientific">Podospora australis</name>
    <dbReference type="NCBI Taxonomy" id="1536484"/>
    <lineage>
        <taxon>Eukaryota</taxon>
        <taxon>Fungi</taxon>
        <taxon>Dikarya</taxon>
        <taxon>Ascomycota</taxon>
        <taxon>Pezizomycotina</taxon>
        <taxon>Sordariomycetes</taxon>
        <taxon>Sordariomycetidae</taxon>
        <taxon>Sordariales</taxon>
        <taxon>Podosporaceae</taxon>
        <taxon>Podospora</taxon>
    </lineage>
</organism>
<feature type="domain" description="GH16" evidence="16">
    <location>
        <begin position="35"/>
        <end position="246"/>
    </location>
</feature>